<dbReference type="PATRIC" id="fig|1111454.3.peg.1029"/>
<dbReference type="GO" id="GO:0006083">
    <property type="term" value="P:acetate metabolic process"/>
    <property type="evidence" value="ECO:0007669"/>
    <property type="project" value="InterPro"/>
</dbReference>
<dbReference type="AlphaFoldDB" id="U7UMP3"/>
<dbReference type="EC" id="2.8.3.-" evidence="2"/>
<dbReference type="PANTHER" id="PTHR21432">
    <property type="entry name" value="ACETYL-COA HYDROLASE-RELATED"/>
    <property type="match status" value="1"/>
</dbReference>
<dbReference type="Pfam" id="PF13336">
    <property type="entry name" value="AcetylCoA_hyd_C"/>
    <property type="match status" value="1"/>
</dbReference>
<organism evidence="2 3">
    <name type="scientific">Megasphaera vaginalis</name>
    <name type="common">ex Srinivasan et al. 2021</name>
    <dbReference type="NCBI Taxonomy" id="1111454"/>
    <lineage>
        <taxon>Bacteria</taxon>
        <taxon>Bacillati</taxon>
        <taxon>Bacillota</taxon>
        <taxon>Negativicutes</taxon>
        <taxon>Veillonellales</taxon>
        <taxon>Veillonellaceae</taxon>
        <taxon>Megasphaera</taxon>
    </lineage>
</organism>
<dbReference type="Gene3D" id="3.40.1080.20">
    <property type="entry name" value="Acetyl-CoA hydrolase/transferase C-terminal domain"/>
    <property type="match status" value="1"/>
</dbReference>
<comment type="caution">
    <text evidence="2">The sequence shown here is derived from an EMBL/GenBank/DDBJ whole genome shotgun (WGS) entry which is preliminary data.</text>
</comment>
<dbReference type="STRING" id="1111454.HMPREF1250_0146"/>
<keyword evidence="3" id="KW-1185">Reference proteome</keyword>
<evidence type="ECO:0000313" key="2">
    <source>
        <dbReference type="EMBL" id="ERT60134.1"/>
    </source>
</evidence>
<accession>U7UMP3</accession>
<reference evidence="2 3" key="1">
    <citation type="submission" date="2013-09" db="EMBL/GenBank/DDBJ databases">
        <authorList>
            <person name="Durkin A.S."/>
            <person name="Haft D.R."/>
            <person name="McCorrison J."/>
            <person name="Torralba M."/>
            <person name="Gillis M."/>
            <person name="Haft D.H."/>
            <person name="Methe B."/>
            <person name="Sutton G."/>
            <person name="Nelson K.E."/>
        </authorList>
    </citation>
    <scope>NUCLEOTIDE SEQUENCE [LARGE SCALE GENOMIC DNA]</scope>
    <source>
        <strain evidence="2 3">BV3C16-1</strain>
    </source>
</reference>
<evidence type="ECO:0000259" key="1">
    <source>
        <dbReference type="Pfam" id="PF13336"/>
    </source>
</evidence>
<protein>
    <submittedName>
        <fullName evidence="2">4-hydroxybutyrate coenzyme A transferase</fullName>
        <ecNumber evidence="2">2.8.3.-</ecNumber>
    </submittedName>
</protein>
<keyword evidence="2" id="KW-0808">Transferase</keyword>
<dbReference type="EMBL" id="AWXA01000026">
    <property type="protein sequence ID" value="ERT60134.1"/>
    <property type="molecule type" value="Genomic_DNA"/>
</dbReference>
<dbReference type="InterPro" id="IPR037171">
    <property type="entry name" value="NagB/RpiA_transferase-like"/>
</dbReference>
<dbReference type="RefSeq" id="WP_023053521.1">
    <property type="nucleotide sequence ID" value="NZ_AWXA01000026.1"/>
</dbReference>
<proteinExistence type="predicted"/>
<evidence type="ECO:0000313" key="3">
    <source>
        <dbReference type="Proteomes" id="UP000017090"/>
    </source>
</evidence>
<dbReference type="Proteomes" id="UP000017090">
    <property type="component" value="Unassembled WGS sequence"/>
</dbReference>
<name>U7UMP3_9FIRM</name>
<sequence>MSWKEVYAEKIVTPAEAVRKVHSGDSVILTHACGESQCLTAALTAAAVTTSRNDVDYVVTEYGIAQLKGKSLQQRREALLAIAHPDFRKALAGA</sequence>
<dbReference type="eggNOG" id="COG0427">
    <property type="taxonomic scope" value="Bacteria"/>
</dbReference>
<dbReference type="GO" id="GO:0008775">
    <property type="term" value="F:acetate CoA-transferase activity"/>
    <property type="evidence" value="ECO:0007669"/>
    <property type="project" value="InterPro"/>
</dbReference>
<dbReference type="InterPro" id="IPR046433">
    <property type="entry name" value="ActCoA_hydro"/>
</dbReference>
<dbReference type="InterPro" id="IPR026888">
    <property type="entry name" value="AcetylCoA_hyd_C"/>
</dbReference>
<dbReference type="PANTHER" id="PTHR21432:SF20">
    <property type="entry name" value="ACETYL-COA HYDROLASE"/>
    <property type="match status" value="1"/>
</dbReference>
<gene>
    <name evidence="2" type="primary">cat_2</name>
    <name evidence="2" type="ORF">HMPREF1250_0146</name>
</gene>
<dbReference type="InterPro" id="IPR038460">
    <property type="entry name" value="AcetylCoA_hyd_C_sf"/>
</dbReference>
<feature type="domain" description="Acetyl-CoA hydrolase/transferase C-terminal" evidence="1">
    <location>
        <begin position="22"/>
        <end position="92"/>
    </location>
</feature>
<dbReference type="SUPFAM" id="SSF100950">
    <property type="entry name" value="NagB/RpiA/CoA transferase-like"/>
    <property type="match status" value="1"/>
</dbReference>